<name>A0AAW0U5W5_SCYPA</name>
<gene>
    <name evidence="2" type="ORF">O3P69_005856</name>
</gene>
<comment type="caution">
    <text evidence="2">The sequence shown here is derived from an EMBL/GenBank/DDBJ whole genome shotgun (WGS) entry which is preliminary data.</text>
</comment>
<reference evidence="2 3" key="1">
    <citation type="submission" date="2023-03" db="EMBL/GenBank/DDBJ databases">
        <title>High-quality genome of Scylla paramamosain provides insights in environmental adaptation.</title>
        <authorList>
            <person name="Zhang L."/>
        </authorList>
    </citation>
    <scope>NUCLEOTIDE SEQUENCE [LARGE SCALE GENOMIC DNA]</scope>
    <source>
        <strain evidence="2">LZ_2023a</strain>
        <tissue evidence="2">Muscle</tissue>
    </source>
</reference>
<protein>
    <submittedName>
        <fullName evidence="2">Uncharacterized protein</fullName>
    </submittedName>
</protein>
<feature type="region of interest" description="Disordered" evidence="1">
    <location>
        <begin position="72"/>
        <end position="92"/>
    </location>
</feature>
<evidence type="ECO:0000313" key="2">
    <source>
        <dbReference type="EMBL" id="KAK8394668.1"/>
    </source>
</evidence>
<proteinExistence type="predicted"/>
<feature type="compositionally biased region" description="Basic and acidic residues" evidence="1">
    <location>
        <begin position="82"/>
        <end position="92"/>
    </location>
</feature>
<keyword evidence="3" id="KW-1185">Reference proteome</keyword>
<dbReference type="EMBL" id="JARAKH010000018">
    <property type="protein sequence ID" value="KAK8394668.1"/>
    <property type="molecule type" value="Genomic_DNA"/>
</dbReference>
<accession>A0AAW0U5W5</accession>
<dbReference type="Proteomes" id="UP001487740">
    <property type="component" value="Unassembled WGS sequence"/>
</dbReference>
<dbReference type="AlphaFoldDB" id="A0AAW0U5W5"/>
<organism evidence="2 3">
    <name type="scientific">Scylla paramamosain</name>
    <name type="common">Mud crab</name>
    <dbReference type="NCBI Taxonomy" id="85552"/>
    <lineage>
        <taxon>Eukaryota</taxon>
        <taxon>Metazoa</taxon>
        <taxon>Ecdysozoa</taxon>
        <taxon>Arthropoda</taxon>
        <taxon>Crustacea</taxon>
        <taxon>Multicrustacea</taxon>
        <taxon>Malacostraca</taxon>
        <taxon>Eumalacostraca</taxon>
        <taxon>Eucarida</taxon>
        <taxon>Decapoda</taxon>
        <taxon>Pleocyemata</taxon>
        <taxon>Brachyura</taxon>
        <taxon>Eubrachyura</taxon>
        <taxon>Portunoidea</taxon>
        <taxon>Portunidae</taxon>
        <taxon>Portuninae</taxon>
        <taxon>Scylla</taxon>
    </lineage>
</organism>
<evidence type="ECO:0000256" key="1">
    <source>
        <dbReference type="SAM" id="MobiDB-lite"/>
    </source>
</evidence>
<evidence type="ECO:0000313" key="3">
    <source>
        <dbReference type="Proteomes" id="UP001487740"/>
    </source>
</evidence>
<sequence length="92" mass="10239">MIRHGCTGAWRCADLYLVTPTLTREEALTPVWLVGPLGLCVVAESCGRWSVSVVQCPPEGRRRCRCRCCYHRHSPGPQGGRSEGDAIKRQDE</sequence>